<keyword evidence="2" id="KW-0472">Membrane</keyword>
<feature type="compositionally biased region" description="Polar residues" evidence="1">
    <location>
        <begin position="362"/>
        <end position="372"/>
    </location>
</feature>
<protein>
    <submittedName>
        <fullName evidence="3">Uncharacterized protein</fullName>
    </submittedName>
</protein>
<keyword evidence="2" id="KW-1133">Transmembrane helix</keyword>
<evidence type="ECO:0000256" key="2">
    <source>
        <dbReference type="SAM" id="Phobius"/>
    </source>
</evidence>
<sequence length="418" mass="42930">MAIAEELIAGIISSVLAVLLVEIYLWLRRRYRQRALRWLVGTDTVSVITPVYPWAENAHPAGLLTTYDAIGLAHVLEACNRVGTVPVVTRSGESAENSPLDVVAIGGPSGNQVTSTFLKAYCPGFEILTDPVTGQLSYRCGDRVFTRSDDETFAFIVRLSPRETGLPGTALIAWGHSAVATASAGYYLAKYPQALRKVGKGSFFVAISVRWVLGYRSFDTRPIDLTKTAFAEPAGGSRPVPALGSGPEPAAVLSPGAGAGAGAGAVSGRDSGSASGPGADSGSRPGSGLASGPDSGSGPGLASEPGSASAGPGAGPEPVAEAEVEPRRRFGRSSRPTPAPRSSPTGRSRVAEALDDVRAETSAVTTDPSPTGTVAIPLGDSPSTAAEPPDAPTPSPTRAAKRPSRRTPDPDPPTTDRN</sequence>
<comment type="caution">
    <text evidence="3">The sequence shown here is derived from an EMBL/GenBank/DDBJ whole genome shotgun (WGS) entry which is preliminary data.</text>
</comment>
<feature type="compositionally biased region" description="Basic and acidic residues" evidence="1">
    <location>
        <begin position="406"/>
        <end position="418"/>
    </location>
</feature>
<feature type="compositionally biased region" description="Low complexity" evidence="1">
    <location>
        <begin position="333"/>
        <end position="348"/>
    </location>
</feature>
<keyword evidence="2" id="KW-0812">Transmembrane</keyword>
<dbReference type="EMBL" id="BAAAGX010000025">
    <property type="protein sequence ID" value="GAA0266118.1"/>
    <property type="molecule type" value="Genomic_DNA"/>
</dbReference>
<gene>
    <name evidence="3" type="ORF">GCM10009539_61070</name>
</gene>
<evidence type="ECO:0000313" key="4">
    <source>
        <dbReference type="Proteomes" id="UP001500967"/>
    </source>
</evidence>
<feature type="region of interest" description="Disordered" evidence="1">
    <location>
        <begin position="231"/>
        <end position="418"/>
    </location>
</feature>
<evidence type="ECO:0000313" key="3">
    <source>
        <dbReference type="EMBL" id="GAA0266118.1"/>
    </source>
</evidence>
<organism evidence="3 4">
    <name type="scientific">Cryptosporangium japonicum</name>
    <dbReference type="NCBI Taxonomy" id="80872"/>
    <lineage>
        <taxon>Bacteria</taxon>
        <taxon>Bacillati</taxon>
        <taxon>Actinomycetota</taxon>
        <taxon>Actinomycetes</taxon>
        <taxon>Cryptosporangiales</taxon>
        <taxon>Cryptosporangiaceae</taxon>
        <taxon>Cryptosporangium</taxon>
    </lineage>
</organism>
<feature type="compositionally biased region" description="Basic and acidic residues" evidence="1">
    <location>
        <begin position="349"/>
        <end position="359"/>
    </location>
</feature>
<feature type="compositionally biased region" description="Low complexity" evidence="1">
    <location>
        <begin position="266"/>
        <end position="288"/>
    </location>
</feature>
<name>A0ABP3EK60_9ACTN</name>
<accession>A0ABP3EK60</accession>
<reference evidence="4" key="1">
    <citation type="journal article" date="2019" name="Int. J. Syst. Evol. Microbiol.">
        <title>The Global Catalogue of Microorganisms (GCM) 10K type strain sequencing project: providing services to taxonomists for standard genome sequencing and annotation.</title>
        <authorList>
            <consortium name="The Broad Institute Genomics Platform"/>
            <consortium name="The Broad Institute Genome Sequencing Center for Infectious Disease"/>
            <person name="Wu L."/>
            <person name="Ma J."/>
        </authorList>
    </citation>
    <scope>NUCLEOTIDE SEQUENCE [LARGE SCALE GENOMIC DNA]</scope>
    <source>
        <strain evidence="4">JCM 10425</strain>
    </source>
</reference>
<dbReference type="RefSeq" id="WP_344652369.1">
    <property type="nucleotide sequence ID" value="NZ_BAAAGX010000025.1"/>
</dbReference>
<proteinExistence type="predicted"/>
<keyword evidence="4" id="KW-1185">Reference proteome</keyword>
<dbReference type="Proteomes" id="UP001500967">
    <property type="component" value="Unassembled WGS sequence"/>
</dbReference>
<feature type="compositionally biased region" description="Low complexity" evidence="1">
    <location>
        <begin position="300"/>
        <end position="321"/>
    </location>
</feature>
<feature type="transmembrane region" description="Helical" evidence="2">
    <location>
        <begin position="6"/>
        <end position="27"/>
    </location>
</feature>
<evidence type="ECO:0000256" key="1">
    <source>
        <dbReference type="SAM" id="MobiDB-lite"/>
    </source>
</evidence>